<feature type="binding site" evidence="7">
    <location>
        <position position="24"/>
    </location>
    <ligand>
        <name>5-amino-6-(D-ribitylamino)uracil</name>
        <dbReference type="ChEBI" id="CHEBI:15934"/>
    </ligand>
</feature>
<dbReference type="OrthoDB" id="9809709at2"/>
<dbReference type="EC" id="2.5.1.78" evidence="3 7"/>
<dbReference type="InterPro" id="IPR036467">
    <property type="entry name" value="LS/RS_sf"/>
</dbReference>
<dbReference type="Proteomes" id="UP000029452">
    <property type="component" value="Unassembled WGS sequence"/>
</dbReference>
<evidence type="ECO:0000256" key="4">
    <source>
        <dbReference type="ARBA" id="ARBA00022619"/>
    </source>
</evidence>
<dbReference type="InterPro" id="IPR034964">
    <property type="entry name" value="LS"/>
</dbReference>
<dbReference type="NCBIfam" id="TIGR00114">
    <property type="entry name" value="lumazine-synth"/>
    <property type="match status" value="1"/>
</dbReference>
<dbReference type="PANTHER" id="PTHR21058:SF0">
    <property type="entry name" value="6,7-DIMETHYL-8-RIBITYLLUMAZINE SYNTHASE"/>
    <property type="match status" value="1"/>
</dbReference>
<protein>
    <recommendedName>
        <fullName evidence="3 7">6,7-dimethyl-8-ribityllumazine synthase</fullName>
        <shortName evidence="7">DMRL synthase</shortName>
        <shortName evidence="7">LS</shortName>
        <shortName evidence="7">Lumazine synthase</shortName>
        <ecNumber evidence="3 7">2.5.1.78</ecNumber>
    </recommendedName>
</protein>
<dbReference type="AlphaFoldDB" id="A0A094WD35"/>
<dbReference type="PATRIC" id="fig|178606.4.peg.1749"/>
<gene>
    <name evidence="7" type="primary">ribH</name>
    <name evidence="8" type="ORF">LptCag_0150</name>
</gene>
<feature type="binding site" evidence="7">
    <location>
        <position position="129"/>
    </location>
    <ligand>
        <name>(2S)-2-hydroxy-3-oxobutyl phosphate</name>
        <dbReference type="ChEBI" id="CHEBI:58830"/>
    </ligand>
</feature>
<keyword evidence="4 7" id="KW-0686">Riboflavin biosynthesis</keyword>
<organism evidence="8 9">
    <name type="scientific">Leptospirillum ferriphilum</name>
    <dbReference type="NCBI Taxonomy" id="178606"/>
    <lineage>
        <taxon>Bacteria</taxon>
        <taxon>Pseudomonadati</taxon>
        <taxon>Nitrospirota</taxon>
        <taxon>Nitrospiria</taxon>
        <taxon>Nitrospirales</taxon>
        <taxon>Nitrospiraceae</taxon>
        <taxon>Leptospirillum</taxon>
    </lineage>
</organism>
<evidence type="ECO:0000313" key="8">
    <source>
        <dbReference type="EMBL" id="KGA93537.1"/>
    </source>
</evidence>
<proteinExistence type="inferred from homology"/>
<dbReference type="GO" id="GO:0009231">
    <property type="term" value="P:riboflavin biosynthetic process"/>
    <property type="evidence" value="ECO:0007669"/>
    <property type="project" value="UniProtKB-UniRule"/>
</dbReference>
<evidence type="ECO:0000313" key="9">
    <source>
        <dbReference type="Proteomes" id="UP000029452"/>
    </source>
</evidence>
<feature type="binding site" evidence="7">
    <location>
        <begin position="87"/>
        <end position="88"/>
    </location>
    <ligand>
        <name>(2S)-2-hydroxy-3-oxobutyl phosphate</name>
        <dbReference type="ChEBI" id="CHEBI:58830"/>
    </ligand>
</feature>
<dbReference type="PANTHER" id="PTHR21058">
    <property type="entry name" value="6,7-DIMETHYL-8-RIBITYLLUMAZINE SYNTHASE DMRL SYNTHASE LUMAZINE SYNTHASE"/>
    <property type="match status" value="1"/>
</dbReference>
<evidence type="ECO:0000256" key="5">
    <source>
        <dbReference type="ARBA" id="ARBA00022679"/>
    </source>
</evidence>
<evidence type="ECO:0000256" key="3">
    <source>
        <dbReference type="ARBA" id="ARBA00012664"/>
    </source>
</evidence>
<comment type="similarity">
    <text evidence="2 7">Belongs to the DMRL synthase family.</text>
</comment>
<dbReference type="UniPathway" id="UPA00275">
    <property type="reaction ID" value="UER00404"/>
</dbReference>
<feature type="binding site" evidence="7">
    <location>
        <begin position="82"/>
        <end position="84"/>
    </location>
    <ligand>
        <name>5-amino-6-(D-ribitylamino)uracil</name>
        <dbReference type="ChEBI" id="CHEBI:15934"/>
    </ligand>
</feature>
<comment type="function">
    <text evidence="7">Catalyzes the formation of 6,7-dimethyl-8-ribityllumazine by condensation of 5-amino-6-(D-ribitylamino)uracil with 3,4-dihydroxy-2-butanone 4-phosphate. This is the penultimate step in the biosynthesis of riboflavin.</text>
</comment>
<sequence>MEIQTIPLPTPPLVWRVLVIQSEFNSLVTDRLLSGCLDAFRDSPLLPEKVDVLRVPGAMEIPSTLSLFLPGDEYDAAVVLGCVIRGDTGHYEAVVDGVTSGVIRQSQIHGKPVIFGVLTVDSLQQALDRVGGKAGDKGREAGEAAYRMAQLFLSRKKKGTA</sequence>
<feature type="binding site" evidence="7">
    <location>
        <begin position="58"/>
        <end position="60"/>
    </location>
    <ligand>
        <name>5-amino-6-(D-ribitylamino)uracil</name>
        <dbReference type="ChEBI" id="CHEBI:15934"/>
    </ligand>
</feature>
<evidence type="ECO:0000256" key="1">
    <source>
        <dbReference type="ARBA" id="ARBA00004917"/>
    </source>
</evidence>
<dbReference type="Gene3D" id="3.40.50.960">
    <property type="entry name" value="Lumazine/riboflavin synthase"/>
    <property type="match status" value="1"/>
</dbReference>
<dbReference type="SUPFAM" id="SSF52121">
    <property type="entry name" value="Lumazine synthase"/>
    <property type="match status" value="1"/>
</dbReference>
<dbReference type="GO" id="GO:0009349">
    <property type="term" value="C:riboflavin synthase complex"/>
    <property type="evidence" value="ECO:0007669"/>
    <property type="project" value="UniProtKB-UniRule"/>
</dbReference>
<evidence type="ECO:0000256" key="2">
    <source>
        <dbReference type="ARBA" id="ARBA00007424"/>
    </source>
</evidence>
<feature type="binding site" evidence="7">
    <location>
        <position position="115"/>
    </location>
    <ligand>
        <name>5-amino-6-(D-ribitylamino)uracil</name>
        <dbReference type="ChEBI" id="CHEBI:15934"/>
    </ligand>
</feature>
<feature type="active site" description="Proton donor" evidence="7">
    <location>
        <position position="90"/>
    </location>
</feature>
<dbReference type="RefSeq" id="WP_052157901.1">
    <property type="nucleotide sequence ID" value="NZ_JPGK01000006.1"/>
</dbReference>
<comment type="catalytic activity">
    <reaction evidence="6 7">
        <text>(2S)-2-hydroxy-3-oxobutyl phosphate + 5-amino-6-(D-ribitylamino)uracil = 6,7-dimethyl-8-(1-D-ribityl)lumazine + phosphate + 2 H2O + H(+)</text>
        <dbReference type="Rhea" id="RHEA:26152"/>
        <dbReference type="ChEBI" id="CHEBI:15377"/>
        <dbReference type="ChEBI" id="CHEBI:15378"/>
        <dbReference type="ChEBI" id="CHEBI:15934"/>
        <dbReference type="ChEBI" id="CHEBI:43474"/>
        <dbReference type="ChEBI" id="CHEBI:58201"/>
        <dbReference type="ChEBI" id="CHEBI:58830"/>
        <dbReference type="EC" id="2.5.1.78"/>
    </reaction>
</comment>
<dbReference type="Pfam" id="PF00885">
    <property type="entry name" value="DMRL_synthase"/>
    <property type="match status" value="1"/>
</dbReference>
<dbReference type="EMBL" id="JPGK01000006">
    <property type="protein sequence ID" value="KGA93537.1"/>
    <property type="molecule type" value="Genomic_DNA"/>
</dbReference>
<name>A0A094WD35_9BACT</name>
<evidence type="ECO:0000256" key="7">
    <source>
        <dbReference type="HAMAP-Rule" id="MF_00178"/>
    </source>
</evidence>
<dbReference type="HAMAP" id="MF_00178">
    <property type="entry name" value="Lumazine_synth"/>
    <property type="match status" value="1"/>
</dbReference>
<keyword evidence="5 7" id="KW-0808">Transferase</keyword>
<reference evidence="8 9" key="1">
    <citation type="submission" date="2014-06" db="EMBL/GenBank/DDBJ databases">
        <title>Draft genome sequence of iron oxidizing acidophile Leptospirillum ferriphilum DSM14647.</title>
        <authorList>
            <person name="Cardenas J.P."/>
            <person name="Lazcano M."/>
            <person name="Ossandon F.J."/>
            <person name="Corbett M."/>
            <person name="Holmes D.S."/>
            <person name="Watkin E."/>
        </authorList>
    </citation>
    <scope>NUCLEOTIDE SEQUENCE [LARGE SCALE GENOMIC DNA]</scope>
    <source>
        <strain evidence="8 9">DSM 14647</strain>
    </source>
</reference>
<comment type="pathway">
    <text evidence="1 7">Cofactor biosynthesis; riboflavin biosynthesis; riboflavin from 2-hydroxy-3-oxobutyl phosphate and 5-amino-6-(D-ribitylamino)uracil: step 1/2.</text>
</comment>
<dbReference type="GO" id="GO:0005829">
    <property type="term" value="C:cytosol"/>
    <property type="evidence" value="ECO:0007669"/>
    <property type="project" value="TreeGrafter"/>
</dbReference>
<comment type="caution">
    <text evidence="8">The sequence shown here is derived from an EMBL/GenBank/DDBJ whole genome shotgun (WGS) entry which is preliminary data.</text>
</comment>
<dbReference type="GO" id="GO:0000906">
    <property type="term" value="F:6,7-dimethyl-8-ribityllumazine synthase activity"/>
    <property type="evidence" value="ECO:0007669"/>
    <property type="project" value="UniProtKB-UniRule"/>
</dbReference>
<accession>A0A094WD35</accession>
<dbReference type="CDD" id="cd09209">
    <property type="entry name" value="Lumazine_synthase-I"/>
    <property type="match status" value="1"/>
</dbReference>
<dbReference type="InterPro" id="IPR002180">
    <property type="entry name" value="LS/RS"/>
</dbReference>
<evidence type="ECO:0000256" key="6">
    <source>
        <dbReference type="ARBA" id="ARBA00048785"/>
    </source>
</evidence>